<accession>A0A167VM20</accession>
<reference evidence="1 2" key="1">
    <citation type="journal article" date="2016" name="Mol. Biol. Evol.">
        <title>Comparative Genomics of Early-Diverging Mushroom-Forming Fungi Provides Insights into the Origins of Lignocellulose Decay Capabilities.</title>
        <authorList>
            <person name="Nagy L.G."/>
            <person name="Riley R."/>
            <person name="Tritt A."/>
            <person name="Adam C."/>
            <person name="Daum C."/>
            <person name="Floudas D."/>
            <person name="Sun H."/>
            <person name="Yadav J.S."/>
            <person name="Pangilinan J."/>
            <person name="Larsson K.H."/>
            <person name="Matsuura K."/>
            <person name="Barry K."/>
            <person name="Labutti K."/>
            <person name="Kuo R."/>
            <person name="Ohm R.A."/>
            <person name="Bhattacharya S.S."/>
            <person name="Shirouzu T."/>
            <person name="Yoshinaga Y."/>
            <person name="Martin F.M."/>
            <person name="Grigoriev I.V."/>
            <person name="Hibbett D.S."/>
        </authorList>
    </citation>
    <scope>NUCLEOTIDE SEQUENCE [LARGE SCALE GENOMIC DNA]</scope>
    <source>
        <strain evidence="1 2">CBS 109695</strain>
    </source>
</reference>
<evidence type="ECO:0000313" key="1">
    <source>
        <dbReference type="EMBL" id="KZP05158.1"/>
    </source>
</evidence>
<gene>
    <name evidence="1" type="ORF">FIBSPDRAFT_967527</name>
</gene>
<evidence type="ECO:0000313" key="2">
    <source>
        <dbReference type="Proteomes" id="UP000076532"/>
    </source>
</evidence>
<organism evidence="1 2">
    <name type="scientific">Athelia psychrophila</name>
    <dbReference type="NCBI Taxonomy" id="1759441"/>
    <lineage>
        <taxon>Eukaryota</taxon>
        <taxon>Fungi</taxon>
        <taxon>Dikarya</taxon>
        <taxon>Basidiomycota</taxon>
        <taxon>Agaricomycotina</taxon>
        <taxon>Agaricomycetes</taxon>
        <taxon>Agaricomycetidae</taxon>
        <taxon>Atheliales</taxon>
        <taxon>Atheliaceae</taxon>
        <taxon>Athelia</taxon>
    </lineage>
</organism>
<dbReference type="AlphaFoldDB" id="A0A167VM20"/>
<protein>
    <submittedName>
        <fullName evidence="1">Uncharacterized protein</fullName>
    </submittedName>
</protein>
<sequence length="124" mass="13975">MRAGWYGWISEAKMVESVKIRCAYKEPDDVQTPLVVDCAGANTLVNRQICQQQPCPFLGGQTAHHRHRKENTKHPHLPNGFLSLRLHLHFHLPQPDDQMAHTLALHPTLYAIAADMISHDLAVA</sequence>
<proteinExistence type="predicted"/>
<dbReference type="EMBL" id="KV417858">
    <property type="protein sequence ID" value="KZP05158.1"/>
    <property type="molecule type" value="Genomic_DNA"/>
</dbReference>
<dbReference type="Proteomes" id="UP000076532">
    <property type="component" value="Unassembled WGS sequence"/>
</dbReference>
<keyword evidence="2" id="KW-1185">Reference proteome</keyword>
<name>A0A167VM20_9AGAM</name>